<dbReference type="OrthoDB" id="1433126at2759"/>
<dbReference type="CDD" id="cd00303">
    <property type="entry name" value="retropepsin_like"/>
    <property type="match status" value="1"/>
</dbReference>
<evidence type="ECO:0000313" key="2">
    <source>
        <dbReference type="Proteomes" id="UP000694853"/>
    </source>
</evidence>
<proteinExistence type="predicted"/>
<keyword evidence="2" id="KW-1185">Reference proteome</keyword>
<reference evidence="3" key="2">
    <citation type="submission" date="2025-08" db="UniProtKB">
        <authorList>
            <consortium name="RefSeq"/>
        </authorList>
    </citation>
    <scope>IDENTIFICATION</scope>
    <source>
        <tissue evidence="3">Young leaves</tissue>
    </source>
</reference>
<dbReference type="Gene3D" id="2.40.70.10">
    <property type="entry name" value="Acid Proteases"/>
    <property type="match status" value="1"/>
</dbReference>
<sequence length="259" mass="29219">MPKEKEDSSCTPSTVGQNREEKTQEQLESIPTQTKGAKNVERAISLPFPQSHPTKRRLKGNEKVNMGRNVSVLFEKQKSMMLEKCKDLGTFTILCIIGNNRIKNGMLDLGASINIMSLSIFTSLSLGPLQPTGVVIQLANRSITNLAWIVEDVLVKVNDLIFLADFYILDMQEGESMKSVAPITLGRPFLKTTRTKIDVHARTLTIEFGDNIVCFNILDAMKHPSEEHSTFQIDLFDDLIDEQFYAFLEEEFSLNFLNI</sequence>
<dbReference type="PANTHER" id="PTHR33067:SF15">
    <property type="entry name" value="RNA-DIRECTED DNA POLYMERASE"/>
    <property type="match status" value="1"/>
</dbReference>
<dbReference type="KEGG" id="aprc:113859417"/>
<accession>A0A8B8L040</accession>
<feature type="region of interest" description="Disordered" evidence="1">
    <location>
        <begin position="1"/>
        <end position="39"/>
    </location>
</feature>
<organism evidence="2 3">
    <name type="scientific">Abrus precatorius</name>
    <name type="common">Indian licorice</name>
    <name type="synonym">Glycine abrus</name>
    <dbReference type="NCBI Taxonomy" id="3816"/>
    <lineage>
        <taxon>Eukaryota</taxon>
        <taxon>Viridiplantae</taxon>
        <taxon>Streptophyta</taxon>
        <taxon>Embryophyta</taxon>
        <taxon>Tracheophyta</taxon>
        <taxon>Spermatophyta</taxon>
        <taxon>Magnoliopsida</taxon>
        <taxon>eudicotyledons</taxon>
        <taxon>Gunneridae</taxon>
        <taxon>Pentapetalae</taxon>
        <taxon>rosids</taxon>
        <taxon>fabids</taxon>
        <taxon>Fabales</taxon>
        <taxon>Fabaceae</taxon>
        <taxon>Papilionoideae</taxon>
        <taxon>50 kb inversion clade</taxon>
        <taxon>NPAAA clade</taxon>
        <taxon>indigoferoid/millettioid clade</taxon>
        <taxon>Abreae</taxon>
        <taxon>Abrus</taxon>
    </lineage>
</organism>
<dbReference type="RefSeq" id="XP_027347999.1">
    <property type="nucleotide sequence ID" value="XM_027492198.1"/>
</dbReference>
<protein>
    <submittedName>
        <fullName evidence="3">Uncharacterized protein LOC113859417</fullName>
    </submittedName>
</protein>
<dbReference type="Proteomes" id="UP000694853">
    <property type="component" value="Unplaced"/>
</dbReference>
<evidence type="ECO:0000313" key="3">
    <source>
        <dbReference type="RefSeq" id="XP_027347999.1"/>
    </source>
</evidence>
<feature type="compositionally biased region" description="Polar residues" evidence="1">
    <location>
        <begin position="26"/>
        <end position="36"/>
    </location>
</feature>
<reference evidence="2" key="1">
    <citation type="journal article" date="2019" name="Toxins">
        <title>Detection of Abrin-Like and Prepropulchellin-Like Toxin Genes and Transcripts Using Whole Genome Sequencing and Full-Length Transcript Sequencing of Abrus precatorius.</title>
        <authorList>
            <person name="Hovde B.T."/>
            <person name="Daligault H.E."/>
            <person name="Hanschen E.R."/>
            <person name="Kunde Y.A."/>
            <person name="Johnson M.B."/>
            <person name="Starkenburg S.R."/>
            <person name="Johnson S.L."/>
        </authorList>
    </citation>
    <scope>NUCLEOTIDE SEQUENCE [LARGE SCALE GENOMIC DNA]</scope>
</reference>
<gene>
    <name evidence="3" type="primary">LOC113859417</name>
</gene>
<dbReference type="GeneID" id="113859417"/>
<dbReference type="InterPro" id="IPR021109">
    <property type="entry name" value="Peptidase_aspartic_dom_sf"/>
</dbReference>
<evidence type="ECO:0000256" key="1">
    <source>
        <dbReference type="SAM" id="MobiDB-lite"/>
    </source>
</evidence>
<dbReference type="PANTHER" id="PTHR33067">
    <property type="entry name" value="RNA-DIRECTED DNA POLYMERASE-RELATED"/>
    <property type="match status" value="1"/>
</dbReference>
<dbReference type="AlphaFoldDB" id="A0A8B8L040"/>
<name>A0A8B8L040_ABRPR</name>